<dbReference type="GO" id="GO:0003700">
    <property type="term" value="F:DNA-binding transcription factor activity"/>
    <property type="evidence" value="ECO:0007669"/>
    <property type="project" value="TreeGrafter"/>
</dbReference>
<keyword evidence="13" id="KW-1185">Reference proteome</keyword>
<evidence type="ECO:0000256" key="1">
    <source>
        <dbReference type="ARBA" id="ARBA00004123"/>
    </source>
</evidence>
<keyword evidence="5" id="KW-0862">Zinc</keyword>
<dbReference type="Pfam" id="PF12874">
    <property type="entry name" value="zf-met"/>
    <property type="match status" value="1"/>
</dbReference>
<dbReference type="PROSITE" id="PS50157">
    <property type="entry name" value="ZINC_FINGER_C2H2_2"/>
    <property type="match status" value="8"/>
</dbReference>
<dbReference type="Proteomes" id="UP001153712">
    <property type="component" value="Chromosome 4"/>
</dbReference>
<dbReference type="SMART" id="SM00355">
    <property type="entry name" value="ZnF_C2H2"/>
    <property type="match status" value="9"/>
</dbReference>
<dbReference type="SMART" id="SM00868">
    <property type="entry name" value="zf-AD"/>
    <property type="match status" value="1"/>
</dbReference>
<dbReference type="Pfam" id="PF00096">
    <property type="entry name" value="zf-C2H2"/>
    <property type="match status" value="4"/>
</dbReference>
<evidence type="ECO:0000256" key="4">
    <source>
        <dbReference type="ARBA" id="ARBA00022771"/>
    </source>
</evidence>
<feature type="domain" description="C2H2-type" evidence="11">
    <location>
        <begin position="211"/>
        <end position="238"/>
    </location>
</feature>
<feature type="domain" description="C2H2-type" evidence="11">
    <location>
        <begin position="183"/>
        <end position="210"/>
    </location>
</feature>
<dbReference type="AlphaFoldDB" id="A0A9N9XR44"/>
<reference evidence="12" key="1">
    <citation type="submission" date="2022-01" db="EMBL/GenBank/DDBJ databases">
        <authorList>
            <person name="King R."/>
        </authorList>
    </citation>
    <scope>NUCLEOTIDE SEQUENCE</scope>
</reference>
<evidence type="ECO:0000313" key="12">
    <source>
        <dbReference type="EMBL" id="CAG9861105.1"/>
    </source>
</evidence>
<keyword evidence="8" id="KW-0804">Transcription</keyword>
<sequence>MLENCCVCLNDLFHLNKLSDEDERNISLFKKLVSSVPEIAWINNYQICKPCTNLLDIVYSFRETCLKSDILRRQKENELCKENDGKKEFRDTSTENEESKTLVDKYEEITDTFMDENSSDSSDAYIEDSKVNTKGKKIKPSKKRKRTLRFQCDKCTEKHSSSKELINHCVDKHGMDFKDVRPFVCTKCNSRFASSSNLLQHIKYHEAVRSNVCSYCGKGFITKTDLKIHEKQHLNLREYECNVCMKSYNTHKDLRSHKLVVHTDPEVWKFLCEYCNKKFPIKSNYDSHMRRHTGEKNFECHLCHKKFLEKCVLQRHMKSHTNVREFRCTECQKEYKEKRIMQIHMAKIHGIGVGEIKLPSKERKYICHICPKAYYAKNKLTRHLYTHSGEKPFFCTICNKKFNDQSYVKQHMKKTHNFVKVENQI</sequence>
<keyword evidence="4 10" id="KW-0863">Zinc-finger</keyword>
<dbReference type="PROSITE" id="PS00028">
    <property type="entry name" value="ZINC_FINGER_C2H2_1"/>
    <property type="match status" value="8"/>
</dbReference>
<dbReference type="Gene3D" id="3.30.160.60">
    <property type="entry name" value="Classic Zinc Finger"/>
    <property type="match status" value="7"/>
</dbReference>
<feature type="domain" description="C2H2-type" evidence="11">
    <location>
        <begin position="365"/>
        <end position="392"/>
    </location>
</feature>
<keyword evidence="9" id="KW-0539">Nucleus</keyword>
<organism evidence="12 13">
    <name type="scientific">Phyllotreta striolata</name>
    <name type="common">Striped flea beetle</name>
    <name type="synonym">Crioceris striolata</name>
    <dbReference type="NCBI Taxonomy" id="444603"/>
    <lineage>
        <taxon>Eukaryota</taxon>
        <taxon>Metazoa</taxon>
        <taxon>Ecdysozoa</taxon>
        <taxon>Arthropoda</taxon>
        <taxon>Hexapoda</taxon>
        <taxon>Insecta</taxon>
        <taxon>Pterygota</taxon>
        <taxon>Neoptera</taxon>
        <taxon>Endopterygota</taxon>
        <taxon>Coleoptera</taxon>
        <taxon>Polyphaga</taxon>
        <taxon>Cucujiformia</taxon>
        <taxon>Chrysomeloidea</taxon>
        <taxon>Chrysomelidae</taxon>
        <taxon>Galerucinae</taxon>
        <taxon>Alticini</taxon>
        <taxon>Phyllotreta</taxon>
    </lineage>
</organism>
<dbReference type="InterPro" id="IPR036236">
    <property type="entry name" value="Znf_C2H2_sf"/>
</dbReference>
<gene>
    <name evidence="12" type="ORF">PHYEVI_LOCUS7448</name>
</gene>
<evidence type="ECO:0000256" key="7">
    <source>
        <dbReference type="ARBA" id="ARBA00023125"/>
    </source>
</evidence>
<dbReference type="EMBL" id="OU900097">
    <property type="protein sequence ID" value="CAG9861105.1"/>
    <property type="molecule type" value="Genomic_DNA"/>
</dbReference>
<dbReference type="FunFam" id="3.30.160.60:FF:000325">
    <property type="entry name" value="ZFP90 zinc finger protein"/>
    <property type="match status" value="1"/>
</dbReference>
<feature type="domain" description="C2H2-type" evidence="11">
    <location>
        <begin position="270"/>
        <end position="297"/>
    </location>
</feature>
<dbReference type="GO" id="GO:0006357">
    <property type="term" value="P:regulation of transcription by RNA polymerase II"/>
    <property type="evidence" value="ECO:0007669"/>
    <property type="project" value="TreeGrafter"/>
</dbReference>
<evidence type="ECO:0000256" key="3">
    <source>
        <dbReference type="ARBA" id="ARBA00022737"/>
    </source>
</evidence>
<evidence type="ECO:0000256" key="10">
    <source>
        <dbReference type="PROSITE-ProRule" id="PRU00042"/>
    </source>
</evidence>
<feature type="domain" description="C2H2-type" evidence="11">
    <location>
        <begin position="239"/>
        <end position="267"/>
    </location>
</feature>
<protein>
    <recommendedName>
        <fullName evidence="11">C2H2-type domain-containing protein</fullName>
    </recommendedName>
</protein>
<keyword evidence="6" id="KW-0805">Transcription regulation</keyword>
<evidence type="ECO:0000256" key="8">
    <source>
        <dbReference type="ARBA" id="ARBA00023163"/>
    </source>
</evidence>
<dbReference type="GO" id="GO:0005634">
    <property type="term" value="C:nucleus"/>
    <property type="evidence" value="ECO:0007669"/>
    <property type="project" value="UniProtKB-SubCell"/>
</dbReference>
<evidence type="ECO:0000313" key="13">
    <source>
        <dbReference type="Proteomes" id="UP001153712"/>
    </source>
</evidence>
<evidence type="ECO:0000256" key="9">
    <source>
        <dbReference type="ARBA" id="ARBA00023242"/>
    </source>
</evidence>
<dbReference type="FunFam" id="3.30.160.60:FF:000446">
    <property type="entry name" value="Zinc finger protein"/>
    <property type="match status" value="1"/>
</dbReference>
<dbReference type="GO" id="GO:0000978">
    <property type="term" value="F:RNA polymerase II cis-regulatory region sequence-specific DNA binding"/>
    <property type="evidence" value="ECO:0007669"/>
    <property type="project" value="TreeGrafter"/>
</dbReference>
<feature type="domain" description="C2H2-type" evidence="11">
    <location>
        <begin position="298"/>
        <end position="325"/>
    </location>
</feature>
<accession>A0A9N9XR44</accession>
<dbReference type="InterPro" id="IPR012934">
    <property type="entry name" value="Znf_AD"/>
</dbReference>
<evidence type="ECO:0000256" key="5">
    <source>
        <dbReference type="ARBA" id="ARBA00022833"/>
    </source>
</evidence>
<dbReference type="FunFam" id="3.30.160.60:FF:000624">
    <property type="entry name" value="zinc finger protein 697"/>
    <property type="match status" value="1"/>
</dbReference>
<evidence type="ECO:0000259" key="11">
    <source>
        <dbReference type="PROSITE" id="PS50157"/>
    </source>
</evidence>
<dbReference type="PANTHER" id="PTHR24390:SF159">
    <property type="entry name" value="GROWTH FACTOR INDEPENDENT 1 TRANSCRIPTIONAL REPRESSOR"/>
    <property type="match status" value="1"/>
</dbReference>
<keyword evidence="2" id="KW-0479">Metal-binding</keyword>
<name>A0A9N9XR44_PHYSR</name>
<evidence type="ECO:0000256" key="2">
    <source>
        <dbReference type="ARBA" id="ARBA00022723"/>
    </source>
</evidence>
<feature type="domain" description="C2H2-type" evidence="11">
    <location>
        <begin position="326"/>
        <end position="349"/>
    </location>
</feature>
<keyword evidence="3" id="KW-0677">Repeat</keyword>
<dbReference type="SUPFAM" id="SSF57667">
    <property type="entry name" value="beta-beta-alpha zinc fingers"/>
    <property type="match status" value="5"/>
</dbReference>
<dbReference type="InterPro" id="IPR013087">
    <property type="entry name" value="Znf_C2H2_type"/>
</dbReference>
<dbReference type="PANTHER" id="PTHR24390">
    <property type="entry name" value="ZINC FINGER PROTEIN"/>
    <property type="match status" value="1"/>
</dbReference>
<keyword evidence="7" id="KW-0238">DNA-binding</keyword>
<proteinExistence type="predicted"/>
<evidence type="ECO:0000256" key="6">
    <source>
        <dbReference type="ARBA" id="ARBA00023015"/>
    </source>
</evidence>
<dbReference type="GO" id="GO:0008270">
    <property type="term" value="F:zinc ion binding"/>
    <property type="evidence" value="ECO:0007669"/>
    <property type="project" value="UniProtKB-KW"/>
</dbReference>
<dbReference type="OrthoDB" id="6077919at2759"/>
<feature type="domain" description="C2H2-type" evidence="11">
    <location>
        <begin position="393"/>
        <end position="421"/>
    </location>
</feature>
<comment type="subcellular location">
    <subcellularLocation>
        <location evidence="1">Nucleus</location>
    </subcellularLocation>
</comment>